<feature type="region of interest" description="Disordered" evidence="1">
    <location>
        <begin position="70"/>
        <end position="106"/>
    </location>
</feature>
<keyword evidence="2" id="KW-1133">Transmembrane helix</keyword>
<feature type="compositionally biased region" description="Low complexity" evidence="1">
    <location>
        <begin position="70"/>
        <end position="91"/>
    </location>
</feature>
<evidence type="ECO:0000256" key="2">
    <source>
        <dbReference type="SAM" id="Phobius"/>
    </source>
</evidence>
<feature type="transmembrane region" description="Helical" evidence="2">
    <location>
        <begin position="43"/>
        <end position="62"/>
    </location>
</feature>
<name>A0A1G9JR19_9ACTN</name>
<proteinExistence type="predicted"/>
<keyword evidence="2" id="KW-0812">Transmembrane</keyword>
<keyword evidence="4" id="KW-1185">Reference proteome</keyword>
<dbReference type="OrthoDB" id="9846770at2"/>
<sequence length="301" mass="31494">MTATPDPLEPVFTDYTADTTAEVQHSGTDALWRKAKRRRIGRGATAGAAALALLAPAGWLLLNAAGADQPAGAPPGAFGPDATESSRAAELGAEESESEVETDGGDVGAAYSVDFIGDTVDMPSFAPGDAELEAACTVGDTVLGNGMYQGAGDIGDYVEGEAFFVGVTYAAVTAADRALVATGDYDYRDLSLAGLFGCDTGGEILFQAAVVVDDGDGTWTAEQLVHSEPGGETLKGFFTTDEGYELLIGFASRWAPEAELDEDDYWIDKVVLDDDGAVTREPSDYDYWSLVIDMTSHLLAE</sequence>
<accession>A0A1G9JR19</accession>
<evidence type="ECO:0000313" key="3">
    <source>
        <dbReference type="EMBL" id="SDL39989.1"/>
    </source>
</evidence>
<protein>
    <submittedName>
        <fullName evidence="3">Uncharacterized protein</fullName>
    </submittedName>
</protein>
<dbReference type="Proteomes" id="UP000198662">
    <property type="component" value="Unassembled WGS sequence"/>
</dbReference>
<organism evidence="3 4">
    <name type="scientific">Glycomyces sambucus</name>
    <dbReference type="NCBI Taxonomy" id="380244"/>
    <lineage>
        <taxon>Bacteria</taxon>
        <taxon>Bacillati</taxon>
        <taxon>Actinomycetota</taxon>
        <taxon>Actinomycetes</taxon>
        <taxon>Glycomycetales</taxon>
        <taxon>Glycomycetaceae</taxon>
        <taxon>Glycomyces</taxon>
    </lineage>
</organism>
<feature type="compositionally biased region" description="Acidic residues" evidence="1">
    <location>
        <begin position="92"/>
        <end position="104"/>
    </location>
</feature>
<keyword evidence="2" id="KW-0472">Membrane</keyword>
<reference evidence="4" key="1">
    <citation type="submission" date="2016-10" db="EMBL/GenBank/DDBJ databases">
        <authorList>
            <person name="Varghese N."/>
            <person name="Submissions S."/>
        </authorList>
    </citation>
    <scope>NUCLEOTIDE SEQUENCE [LARGE SCALE GENOMIC DNA]</scope>
    <source>
        <strain evidence="4">CGMCC 4.3147</strain>
    </source>
</reference>
<evidence type="ECO:0000313" key="4">
    <source>
        <dbReference type="Proteomes" id="UP000198662"/>
    </source>
</evidence>
<dbReference type="STRING" id="380244.SAMN05216298_3817"/>
<dbReference type="RefSeq" id="WP_091052613.1">
    <property type="nucleotide sequence ID" value="NZ_FNGF01000005.1"/>
</dbReference>
<gene>
    <name evidence="3" type="ORF">SAMN05216298_3817</name>
</gene>
<evidence type="ECO:0000256" key="1">
    <source>
        <dbReference type="SAM" id="MobiDB-lite"/>
    </source>
</evidence>
<dbReference type="EMBL" id="FNGF01000005">
    <property type="protein sequence ID" value="SDL39989.1"/>
    <property type="molecule type" value="Genomic_DNA"/>
</dbReference>
<dbReference type="AlphaFoldDB" id="A0A1G9JR19"/>